<reference evidence="1 2" key="1">
    <citation type="journal article" date="2013" name="PLoS ONE">
        <title>Comparative Genome Sequence Analysis of Choristoneura occidentalis Freeman and C. rosaceana Harris (Lepidoptera: Tortricidae) Alphabaculoviruses.</title>
        <authorList>
            <person name="Thumbi D.K."/>
            <person name="Beliveau C."/>
            <person name="Cusson M."/>
            <person name="Lapointe R."/>
            <person name="Lucarotti C.J."/>
        </authorList>
    </citation>
    <scope>NUCLEOTIDE SEQUENCE [LARGE SCALE GENOMIC DNA]</scope>
    <source>
        <strain evidence="1">NB_1</strain>
    </source>
</reference>
<sequence length="127" mass="14749">MAASQESEQKILKLFYRWSSQTGAALDDEKDLHCLYDLERFVGAHLNKQYDAKTKKNKCAERAAVKRVEIAADRHALEAAAVPISADDDRWSRLSQAQLDEIAREKDIVDRIYRLQLKQDRLDRFKK</sequence>
<dbReference type="EMBL" id="KC961304">
    <property type="protein sequence ID" value="AGR57186.1"/>
    <property type="molecule type" value="Genomic_DNA"/>
</dbReference>
<evidence type="ECO:0000313" key="1">
    <source>
        <dbReference type="EMBL" id="AGR57186.1"/>
    </source>
</evidence>
<dbReference type="KEGG" id="vg:16479743"/>
<name>S5ML18_9ABAC</name>
<accession>S5ML18</accession>
<dbReference type="GeneID" id="16479743"/>
<dbReference type="Proteomes" id="UP000208100">
    <property type="component" value="Segment"/>
</dbReference>
<protein>
    <submittedName>
        <fullName evidence="1">Uncharacterized protein</fullName>
    </submittedName>
</protein>
<organism evidence="1 2">
    <name type="scientific">Choristoneura rosaceana nucleopolyhedrovirus</name>
    <dbReference type="NCBI Taxonomy" id="58094"/>
    <lineage>
        <taxon>Viruses</taxon>
        <taxon>Viruses incertae sedis</taxon>
        <taxon>Naldaviricetes</taxon>
        <taxon>Lefavirales</taxon>
        <taxon>Baculoviridae</taxon>
        <taxon>Alphabaculovirus</taxon>
        <taxon>Alphabaculovirus chorosaceanae</taxon>
    </lineage>
</organism>
<evidence type="ECO:0000313" key="2">
    <source>
        <dbReference type="Proteomes" id="UP000208100"/>
    </source>
</evidence>
<dbReference type="RefSeq" id="YP_008378502.1">
    <property type="nucleotide sequence ID" value="NC_021924.1"/>
</dbReference>
<dbReference type="OrthoDB" id="21410at10239"/>
<keyword evidence="2" id="KW-1185">Reference proteome</keyword>
<proteinExistence type="predicted"/>